<protein>
    <submittedName>
        <fullName evidence="1">Uncharacterized protein</fullName>
    </submittedName>
</protein>
<accession>A0A0S4ILQ1</accession>
<dbReference type="OrthoDB" id="268690at2759"/>
<keyword evidence="2" id="KW-1185">Reference proteome</keyword>
<dbReference type="OMA" id="QQCEYAI"/>
<dbReference type="Gene3D" id="3.40.50.450">
    <property type="match status" value="1"/>
</dbReference>
<evidence type="ECO:0000313" key="2">
    <source>
        <dbReference type="Proteomes" id="UP000051952"/>
    </source>
</evidence>
<name>A0A0S4ILQ1_BODSA</name>
<evidence type="ECO:0000313" key="1">
    <source>
        <dbReference type="EMBL" id="CUF29342.1"/>
    </source>
</evidence>
<organism evidence="1 2">
    <name type="scientific">Bodo saltans</name>
    <name type="common">Flagellated protozoan</name>
    <dbReference type="NCBI Taxonomy" id="75058"/>
    <lineage>
        <taxon>Eukaryota</taxon>
        <taxon>Discoba</taxon>
        <taxon>Euglenozoa</taxon>
        <taxon>Kinetoplastea</taxon>
        <taxon>Metakinetoplastina</taxon>
        <taxon>Eubodonida</taxon>
        <taxon>Bodonidae</taxon>
        <taxon>Bodo</taxon>
    </lineage>
</organism>
<dbReference type="AlphaFoldDB" id="A0A0S4ILQ1"/>
<dbReference type="Proteomes" id="UP000051952">
    <property type="component" value="Unassembled WGS sequence"/>
</dbReference>
<dbReference type="EMBL" id="CYKH01000289">
    <property type="protein sequence ID" value="CUF29342.1"/>
    <property type="molecule type" value="Genomic_DNA"/>
</dbReference>
<dbReference type="SUPFAM" id="SSF102405">
    <property type="entry name" value="MCP/YpsA-like"/>
    <property type="match status" value="1"/>
</dbReference>
<gene>
    <name evidence="1" type="ORF">BSAL_61105</name>
</gene>
<dbReference type="VEuPathDB" id="TriTrypDB:BSAL_61105"/>
<proteinExistence type="predicted"/>
<sequence>MSAKVYRSQWLPQSVFHTDGGSYSESKSKNKTFDKSYDLSTSDGAVTKTNRVSRKKLTVEVTISSIDSNFVPFLRPEIETEFVLKSSITQLGVNAEDVKIELNADEGSAVIHAELISLNPLGVLTLDYISEGCYIGKLFAVDRRRNVITLEYIQRLLKTVDIKGQPLLVYGSGPQDPEWRIEVNEGRVIAWLPLQPGVFRYDGEIHGLLPTVGSALRHGTNYKELLRLHQYFAQDHTRVAVPETPLMVRSYPMHLRTMFGRVVDELLPAGLKCMSSRVIEPESATKDSMEIKEGRTFLFYGHSTEDMTHIPIEFYSLEAFREHVNFNLRKTLPRRCATPNDLIRVFSTAPKGSNHACTYICKGGMFNQISEADWVSANPIKEQYVGNLDSEKQKLLAEKYLFQQCEYGILSAITVGDITSDGVLLTRYFPSPVLKVLLLSRQVCKQLKAVYFLKASKHYGSFFSQDDSALLGDLNTFGINVFQVDETTGQMFQFMRRAGCDAGMMVPMDRRHEYLRATMFGVYGSNLVAGNFEAELHYLLNGVLQLKKQDPHPLLNNDIPLALVTGGGPGAMEVGNRVARSLSILSCGMFVDFGSLAAKPGATINEQKKNPYVEAFMTYRPQKLVERQSDFNLDFPIFLTGGIGTDFEYALEEVRRKVGTTKIHPMILFGTAEHWGAKITHRYRENFKSGTIRGSEWMSTVPWVVANGDQALEVLTRFFRGTLPIGPGFPANDMGFMVADEAFMNGH</sequence>
<reference evidence="2" key="1">
    <citation type="submission" date="2015-09" db="EMBL/GenBank/DDBJ databases">
        <authorList>
            <consortium name="Pathogen Informatics"/>
        </authorList>
    </citation>
    <scope>NUCLEOTIDE SEQUENCE [LARGE SCALE GENOMIC DNA]</scope>
    <source>
        <strain evidence="2">Lake Konstanz</strain>
    </source>
</reference>